<organism evidence="1">
    <name type="scientific">Anguilla anguilla</name>
    <name type="common">European freshwater eel</name>
    <name type="synonym">Muraena anguilla</name>
    <dbReference type="NCBI Taxonomy" id="7936"/>
    <lineage>
        <taxon>Eukaryota</taxon>
        <taxon>Metazoa</taxon>
        <taxon>Chordata</taxon>
        <taxon>Craniata</taxon>
        <taxon>Vertebrata</taxon>
        <taxon>Euteleostomi</taxon>
        <taxon>Actinopterygii</taxon>
        <taxon>Neopterygii</taxon>
        <taxon>Teleostei</taxon>
        <taxon>Anguilliformes</taxon>
        <taxon>Anguillidae</taxon>
        <taxon>Anguilla</taxon>
    </lineage>
</organism>
<protein>
    <submittedName>
        <fullName evidence="1">Uncharacterized protein</fullName>
    </submittedName>
</protein>
<proteinExistence type="predicted"/>
<evidence type="ECO:0000313" key="1">
    <source>
        <dbReference type="EMBL" id="JAH37333.1"/>
    </source>
</evidence>
<sequence>MSVCMCVCVVALPGDSRELTYQRRV</sequence>
<name>A0A0E9SA07_ANGAN</name>
<reference evidence="1" key="1">
    <citation type="submission" date="2014-11" db="EMBL/GenBank/DDBJ databases">
        <authorList>
            <person name="Amaro Gonzalez C."/>
        </authorList>
    </citation>
    <scope>NUCLEOTIDE SEQUENCE</scope>
</reference>
<dbReference type="EMBL" id="GBXM01071244">
    <property type="protein sequence ID" value="JAH37333.1"/>
    <property type="molecule type" value="Transcribed_RNA"/>
</dbReference>
<dbReference type="AlphaFoldDB" id="A0A0E9SA07"/>
<accession>A0A0E9SA07</accession>
<reference evidence="1" key="2">
    <citation type="journal article" date="2015" name="Fish Shellfish Immunol.">
        <title>Early steps in the European eel (Anguilla anguilla)-Vibrio vulnificus interaction in the gills: Role of the RtxA13 toxin.</title>
        <authorList>
            <person name="Callol A."/>
            <person name="Pajuelo D."/>
            <person name="Ebbesson L."/>
            <person name="Teles M."/>
            <person name="MacKenzie S."/>
            <person name="Amaro C."/>
        </authorList>
    </citation>
    <scope>NUCLEOTIDE SEQUENCE</scope>
</reference>